<sequence length="118" mass="13576">MRNIDEVFEKLKKSSFRQGFHLRPEERTYVTEKGLDLVKAHARDFIDKRLAPAYPARDGKQTPFRGHPVFVAQHATGTCCRSCLEKWHGIRHGHALDDSQKAYIAGVVERWIRAEMAS</sequence>
<dbReference type="EMBL" id="JAIRBM010000001">
    <property type="protein sequence ID" value="MBZ6075117.1"/>
    <property type="molecule type" value="Genomic_DNA"/>
</dbReference>
<dbReference type="InterPro" id="IPR020378">
    <property type="entry name" value="DUF4186"/>
</dbReference>
<proteinExistence type="predicted"/>
<dbReference type="RefSeq" id="WP_224311150.1">
    <property type="nucleotide sequence ID" value="NZ_JAIRBM010000001.1"/>
</dbReference>
<keyword evidence="2" id="KW-1185">Reference proteome</keyword>
<accession>A0ABS7VJ97</accession>
<evidence type="ECO:0000313" key="2">
    <source>
        <dbReference type="Proteomes" id="UP000704176"/>
    </source>
</evidence>
<comment type="caution">
    <text evidence="1">The sequence shown here is derived from an EMBL/GenBank/DDBJ whole genome shotgun (WGS) entry which is preliminary data.</text>
</comment>
<reference evidence="1 2" key="1">
    <citation type="submission" date="2021-09" db="EMBL/GenBank/DDBJ databases">
        <title>The complete genome sequence of a new microorganism.</title>
        <authorList>
            <person name="Zi Z."/>
        </authorList>
    </citation>
    <scope>NUCLEOTIDE SEQUENCE [LARGE SCALE GENOMIC DNA]</scope>
    <source>
        <strain evidence="1 2">WGZ8</strain>
    </source>
</reference>
<name>A0ABS7VJ97_9HYPH</name>
<evidence type="ECO:0000313" key="1">
    <source>
        <dbReference type="EMBL" id="MBZ6075117.1"/>
    </source>
</evidence>
<organism evidence="1 2">
    <name type="scientific">Microvirga puerhi</name>
    <dbReference type="NCBI Taxonomy" id="2876078"/>
    <lineage>
        <taxon>Bacteria</taxon>
        <taxon>Pseudomonadati</taxon>
        <taxon>Pseudomonadota</taxon>
        <taxon>Alphaproteobacteria</taxon>
        <taxon>Hyphomicrobiales</taxon>
        <taxon>Methylobacteriaceae</taxon>
        <taxon>Microvirga</taxon>
    </lineage>
</organism>
<gene>
    <name evidence="1" type="ORF">K9B37_02245</name>
</gene>
<dbReference type="Pfam" id="PF13811">
    <property type="entry name" value="DUF4186"/>
    <property type="match status" value="1"/>
</dbReference>
<protein>
    <submittedName>
        <fullName evidence="1">DUF4186 domain-containing protein</fullName>
    </submittedName>
</protein>
<dbReference type="Proteomes" id="UP000704176">
    <property type="component" value="Unassembled WGS sequence"/>
</dbReference>